<dbReference type="Gene3D" id="4.10.240.10">
    <property type="entry name" value="Zn(2)-C6 fungal-type DNA-binding domain"/>
    <property type="match status" value="1"/>
</dbReference>
<gene>
    <name evidence="3" type="ORF">CRHIZ90672A_00017722</name>
</gene>
<name>A0A9N9V1J5_9HYPO</name>
<proteinExistence type="predicted"/>
<dbReference type="InterPro" id="IPR036864">
    <property type="entry name" value="Zn2-C6_fun-type_DNA-bd_sf"/>
</dbReference>
<feature type="domain" description="Zn(2)-C6 fungal-type" evidence="2">
    <location>
        <begin position="9"/>
        <end position="37"/>
    </location>
</feature>
<dbReference type="PANTHER" id="PTHR38111">
    <property type="entry name" value="ZN(2)-C6 FUNGAL-TYPE DOMAIN-CONTAINING PROTEIN-RELATED"/>
    <property type="match status" value="1"/>
</dbReference>
<dbReference type="PROSITE" id="PS00463">
    <property type="entry name" value="ZN2_CY6_FUNGAL_1"/>
    <property type="match status" value="1"/>
</dbReference>
<evidence type="ECO:0000313" key="4">
    <source>
        <dbReference type="Proteomes" id="UP000696573"/>
    </source>
</evidence>
<keyword evidence="1" id="KW-0539">Nucleus</keyword>
<evidence type="ECO:0000259" key="2">
    <source>
        <dbReference type="PROSITE" id="PS50048"/>
    </source>
</evidence>
<organism evidence="3 4">
    <name type="scientific">Clonostachys rhizophaga</name>
    <dbReference type="NCBI Taxonomy" id="160324"/>
    <lineage>
        <taxon>Eukaryota</taxon>
        <taxon>Fungi</taxon>
        <taxon>Dikarya</taxon>
        <taxon>Ascomycota</taxon>
        <taxon>Pezizomycotina</taxon>
        <taxon>Sordariomycetes</taxon>
        <taxon>Hypocreomycetidae</taxon>
        <taxon>Hypocreales</taxon>
        <taxon>Bionectriaceae</taxon>
        <taxon>Clonostachys</taxon>
    </lineage>
</organism>
<dbReference type="Pfam" id="PF00172">
    <property type="entry name" value="Zn_clus"/>
    <property type="match status" value="1"/>
</dbReference>
<dbReference type="Proteomes" id="UP000696573">
    <property type="component" value="Unassembled WGS sequence"/>
</dbReference>
<comment type="caution">
    <text evidence="3">The sequence shown here is derived from an EMBL/GenBank/DDBJ whole genome shotgun (WGS) entry which is preliminary data.</text>
</comment>
<evidence type="ECO:0000256" key="1">
    <source>
        <dbReference type="ARBA" id="ARBA00023242"/>
    </source>
</evidence>
<dbReference type="SMART" id="SM00066">
    <property type="entry name" value="GAL4"/>
    <property type="match status" value="1"/>
</dbReference>
<dbReference type="AlphaFoldDB" id="A0A9N9V1J5"/>
<dbReference type="InterPro" id="IPR001138">
    <property type="entry name" value="Zn2Cys6_DnaBD"/>
</dbReference>
<evidence type="ECO:0000313" key="3">
    <source>
        <dbReference type="EMBL" id="CAH0016890.1"/>
    </source>
</evidence>
<dbReference type="SUPFAM" id="SSF57701">
    <property type="entry name" value="Zn2/Cys6 DNA-binding domain"/>
    <property type="match status" value="1"/>
</dbReference>
<dbReference type="InterPro" id="IPR053178">
    <property type="entry name" value="Osmoadaptation_assoc"/>
</dbReference>
<dbReference type="CDD" id="cd00067">
    <property type="entry name" value="GAL4"/>
    <property type="match status" value="1"/>
</dbReference>
<dbReference type="PANTHER" id="PTHR38111:SF2">
    <property type="entry name" value="FINGER DOMAIN PROTEIN, PUTATIVE (AFU_ORTHOLOGUE AFUA_1G01560)-RELATED"/>
    <property type="match status" value="1"/>
</dbReference>
<dbReference type="PROSITE" id="PS50048">
    <property type="entry name" value="ZN2_CY6_FUNGAL_2"/>
    <property type="match status" value="1"/>
</dbReference>
<dbReference type="GO" id="GO:0008270">
    <property type="term" value="F:zinc ion binding"/>
    <property type="evidence" value="ECO:0007669"/>
    <property type="project" value="InterPro"/>
</dbReference>
<keyword evidence="4" id="KW-1185">Reference proteome</keyword>
<dbReference type="EMBL" id="CABFNQ020000489">
    <property type="protein sequence ID" value="CAH0016890.1"/>
    <property type="molecule type" value="Genomic_DNA"/>
</dbReference>
<reference evidence="3" key="1">
    <citation type="submission" date="2021-10" db="EMBL/GenBank/DDBJ databases">
        <authorList>
            <person name="Piombo E."/>
        </authorList>
    </citation>
    <scope>NUCLEOTIDE SEQUENCE</scope>
</reference>
<protein>
    <recommendedName>
        <fullName evidence="2">Zn(2)-C6 fungal-type domain-containing protein</fullName>
    </recommendedName>
</protein>
<accession>A0A9N9V1J5</accession>
<sequence length="500" mass="56076">MTGVPKSKSCQNCRIKKIKCDKNWPTCNQCARSRKLCPGPTSRTKFVHYTQNGPDGDIPESPAIGGIDTQNQAGDGQQKTVMTKYGRSKKNGEEDSSFAVFRLHVPRAKLTTSAERTGARLVNLWERNKTGGMALQNSFIPHLPARLSRSACLRDCTALFCSVWNEYRRGKPVETLLDTPLYGKALRSLQHAFQGPDVYTVETLGAMVLLERSYTMFGNLTPGSVKGHHRAIETVLKKKPPLNLEDDLEVTLAFENSNLLHTASLNGSSNYVSDKRWRELLTKVTLDSMAEEEMQPFADDPLFTIDLLNTLIESAHWISQLGANPQESRDLRDMASKKLRAHSARMESMSLDCTTKAFNMGSLREVPDEDSITGFRFESTSVKFAQVYASWLSFQIVLSRMVYELEVIDGNDGEDEYAAYKAGCTQLWNFVPYLSRVDTIAALHMIGVILPSLEAANDIEQEYIVDECYKADEYSKRLPKDRETLIAKSILLAKSRTGRL</sequence>
<dbReference type="GO" id="GO:0000981">
    <property type="term" value="F:DNA-binding transcription factor activity, RNA polymerase II-specific"/>
    <property type="evidence" value="ECO:0007669"/>
    <property type="project" value="InterPro"/>
</dbReference>
<dbReference type="OrthoDB" id="5126878at2759"/>